<dbReference type="RefSeq" id="WP_378267772.1">
    <property type="nucleotide sequence ID" value="NZ_JBHUKR010000013.1"/>
</dbReference>
<protein>
    <submittedName>
        <fullName evidence="1">Trypsin-like peptidase domain-containing protein</fullName>
    </submittedName>
</protein>
<proteinExistence type="predicted"/>
<comment type="caution">
    <text evidence="1">The sequence shown here is derived from an EMBL/GenBank/DDBJ whole genome shotgun (WGS) entry which is preliminary data.</text>
</comment>
<organism evidence="1 2">
    <name type="scientific">Amycolatopsis pigmentata</name>
    <dbReference type="NCBI Taxonomy" id="450801"/>
    <lineage>
        <taxon>Bacteria</taxon>
        <taxon>Bacillati</taxon>
        <taxon>Actinomycetota</taxon>
        <taxon>Actinomycetes</taxon>
        <taxon>Pseudonocardiales</taxon>
        <taxon>Pseudonocardiaceae</taxon>
        <taxon>Amycolatopsis</taxon>
    </lineage>
</organism>
<dbReference type="EMBL" id="JBHUKR010000013">
    <property type="protein sequence ID" value="MFD2419742.1"/>
    <property type="molecule type" value="Genomic_DNA"/>
</dbReference>
<sequence>MGIDEETKRWLVRLRTPDGLLGAGTMLDSEHVLTCAHVPGDEAALVEMIGLPGVPARKAARLPGFWVPALEDRRGDVAVLKLERPQAEARPAPLRRMPLKREQKVWTFGFSDLVSDGAWCQAELLGAGGPGGEWVQLHHVKGEPIGPGFSGAAVFDDATNEMVGILVSALLGVTDRRSSWMIPLETILGHLPGLARWVRGEPAVDESFTRRVDSDRWNPRLGREMTGWLSHEPSVRVVTTDEAGSLTLPVVLADRERPRTTDSLLAETPRDAVPPPGSIDLAIDATGKTAEQVRTRINGRLGEEFAAPTTLVVDAIDDAAEPGALVGEVVLPLIRRANELRLRLFLAFRRKSSPHLETVLGAVLDRLTARLDDLATLEAGNIEQQSHVAQRFVDIKEVEVREPLLRGTLRLLRAAESDGDFEWVARHVNQCERSVADAIAEATAVRRDYDGKLARRAELRARLSAYDQMARDLGVGENAELERLFVLARRALWEGPCDLGTAAAQVHEFEAAVRRKRRK</sequence>
<name>A0ABW5FYV4_9PSEU</name>
<dbReference type="SUPFAM" id="SSF50494">
    <property type="entry name" value="Trypsin-like serine proteases"/>
    <property type="match status" value="1"/>
</dbReference>
<dbReference type="InterPro" id="IPR009003">
    <property type="entry name" value="Peptidase_S1_PA"/>
</dbReference>
<dbReference type="Proteomes" id="UP001597417">
    <property type="component" value="Unassembled WGS sequence"/>
</dbReference>
<keyword evidence="2" id="KW-1185">Reference proteome</keyword>
<evidence type="ECO:0000313" key="1">
    <source>
        <dbReference type="EMBL" id="MFD2419742.1"/>
    </source>
</evidence>
<accession>A0ABW5FYV4</accession>
<evidence type="ECO:0000313" key="2">
    <source>
        <dbReference type="Proteomes" id="UP001597417"/>
    </source>
</evidence>
<gene>
    <name evidence="1" type="ORF">ACFSXZ_25770</name>
</gene>
<dbReference type="Gene3D" id="2.40.10.120">
    <property type="match status" value="1"/>
</dbReference>
<reference evidence="2" key="1">
    <citation type="journal article" date="2019" name="Int. J. Syst. Evol. Microbiol.">
        <title>The Global Catalogue of Microorganisms (GCM) 10K type strain sequencing project: providing services to taxonomists for standard genome sequencing and annotation.</title>
        <authorList>
            <consortium name="The Broad Institute Genomics Platform"/>
            <consortium name="The Broad Institute Genome Sequencing Center for Infectious Disease"/>
            <person name="Wu L."/>
            <person name="Ma J."/>
        </authorList>
    </citation>
    <scope>NUCLEOTIDE SEQUENCE [LARGE SCALE GENOMIC DNA]</scope>
    <source>
        <strain evidence="2">CGMCC 4.7645</strain>
    </source>
</reference>
<dbReference type="Pfam" id="PF13365">
    <property type="entry name" value="Trypsin_2"/>
    <property type="match status" value="1"/>
</dbReference>